<evidence type="ECO:0000256" key="15">
    <source>
        <dbReference type="ARBA" id="ARBA00023209"/>
    </source>
</evidence>
<sequence>MSLARSAAAVAVHAYTASGAVLGWLALRSTWDHDPRTALFWLSLAVFVDATDGFAARAVDVRRYASWIDGARLDDIVDFLTYVFVPLAILWDQQLLGGVPGLVAVGAVLIASGLGFSNLHAKTTDHFFTGWPSYWNLVAVYCLAWRLSQATTTVVLIALAVLVFVPIKYVYPSRTATLMRTTIALGAIWGIQMLLMIWWLPTVPAWLLWTSPIYPIYYFALSAWLNLRPTAE</sequence>
<evidence type="ECO:0000256" key="4">
    <source>
        <dbReference type="ARBA" id="ARBA00010441"/>
    </source>
</evidence>
<keyword evidence="11 19" id="KW-0812">Transmembrane</keyword>
<comment type="catalytic activity">
    <reaction evidence="1">
        <text>a CDP-1,2-diacyl-sn-glycerol + choline = a 1,2-diacyl-sn-glycero-3-phosphocholine + CMP + H(+)</text>
        <dbReference type="Rhea" id="RHEA:14597"/>
        <dbReference type="ChEBI" id="CHEBI:15354"/>
        <dbReference type="ChEBI" id="CHEBI:15378"/>
        <dbReference type="ChEBI" id="CHEBI:57643"/>
        <dbReference type="ChEBI" id="CHEBI:58332"/>
        <dbReference type="ChEBI" id="CHEBI:60377"/>
        <dbReference type="EC" id="2.7.8.24"/>
    </reaction>
</comment>
<dbReference type="AlphaFoldDB" id="A0A143PVM8"/>
<keyword evidence="21" id="KW-1185">Reference proteome</keyword>
<keyword evidence="15" id="KW-0594">Phospholipid biosynthesis</keyword>
<keyword evidence="12 19" id="KW-1133">Transmembrane helix</keyword>
<dbReference type="KEGG" id="abac:LuPra_05619"/>
<dbReference type="EC" id="2.7.8.24" evidence="5"/>
<feature type="transmembrane region" description="Helical" evidence="19">
    <location>
        <begin position="183"/>
        <end position="200"/>
    </location>
</feature>
<name>A0A143PVM8_LUTPR</name>
<dbReference type="EMBL" id="CP015136">
    <property type="protein sequence ID" value="AMY12346.1"/>
    <property type="molecule type" value="Genomic_DNA"/>
</dbReference>
<dbReference type="GO" id="GO:0050520">
    <property type="term" value="F:phosphatidylcholine synthase activity"/>
    <property type="evidence" value="ECO:0007669"/>
    <property type="project" value="UniProtKB-EC"/>
</dbReference>
<feature type="transmembrane region" description="Helical" evidence="19">
    <location>
        <begin position="7"/>
        <end position="27"/>
    </location>
</feature>
<dbReference type="Gene3D" id="1.20.120.1760">
    <property type="match status" value="1"/>
</dbReference>
<feature type="transmembrane region" description="Helical" evidence="19">
    <location>
        <begin position="97"/>
        <end position="116"/>
    </location>
</feature>
<evidence type="ECO:0000256" key="9">
    <source>
        <dbReference type="ARBA" id="ARBA00022519"/>
    </source>
</evidence>
<dbReference type="PATRIC" id="fig|1813736.3.peg.5906"/>
<keyword evidence="9" id="KW-0997">Cell inner membrane</keyword>
<evidence type="ECO:0000256" key="14">
    <source>
        <dbReference type="ARBA" id="ARBA00023136"/>
    </source>
</evidence>
<dbReference type="InterPro" id="IPR026027">
    <property type="entry name" value="PcS"/>
</dbReference>
<evidence type="ECO:0000313" key="21">
    <source>
        <dbReference type="Proteomes" id="UP000076079"/>
    </source>
</evidence>
<evidence type="ECO:0000256" key="7">
    <source>
        <dbReference type="ARBA" id="ARBA00022475"/>
    </source>
</evidence>
<evidence type="ECO:0000256" key="2">
    <source>
        <dbReference type="ARBA" id="ARBA00001936"/>
    </source>
</evidence>
<evidence type="ECO:0000256" key="5">
    <source>
        <dbReference type="ARBA" id="ARBA00013195"/>
    </source>
</evidence>
<accession>A0A143PVM8</accession>
<evidence type="ECO:0000256" key="18">
    <source>
        <dbReference type="ARBA" id="ARBA00033321"/>
    </source>
</evidence>
<evidence type="ECO:0000256" key="13">
    <source>
        <dbReference type="ARBA" id="ARBA00023098"/>
    </source>
</evidence>
<keyword evidence="14 19" id="KW-0472">Membrane</keyword>
<keyword evidence="17" id="KW-1208">Phospholipid metabolism</keyword>
<feature type="transmembrane region" description="Helical" evidence="19">
    <location>
        <begin position="39"/>
        <end position="59"/>
    </location>
</feature>
<evidence type="ECO:0000256" key="3">
    <source>
        <dbReference type="ARBA" id="ARBA00004429"/>
    </source>
</evidence>
<evidence type="ECO:0000256" key="17">
    <source>
        <dbReference type="ARBA" id="ARBA00023264"/>
    </source>
</evidence>
<dbReference type="PIRSF" id="PIRSF000851">
    <property type="entry name" value="PcS"/>
    <property type="match status" value="1"/>
</dbReference>
<evidence type="ECO:0000256" key="10">
    <source>
        <dbReference type="ARBA" id="ARBA00022679"/>
    </source>
</evidence>
<reference evidence="21" key="2">
    <citation type="submission" date="2016-04" db="EMBL/GenBank/DDBJ databases">
        <title>First Complete Genome Sequence of a Subdivision 6 Acidobacterium.</title>
        <authorList>
            <person name="Huang S."/>
            <person name="Vieira S."/>
            <person name="Bunk B."/>
            <person name="Riedel T."/>
            <person name="Sproeer C."/>
            <person name="Overmann J."/>
        </authorList>
    </citation>
    <scope>NUCLEOTIDE SEQUENCE [LARGE SCALE GENOMIC DNA]</scope>
    <source>
        <strain evidence="21">DSM 100886 HEG_-6_39</strain>
    </source>
</reference>
<evidence type="ECO:0000256" key="6">
    <source>
        <dbReference type="ARBA" id="ARBA00015623"/>
    </source>
</evidence>
<dbReference type="GO" id="GO:0005886">
    <property type="term" value="C:plasma membrane"/>
    <property type="evidence" value="ECO:0007669"/>
    <property type="project" value="UniProtKB-SubCell"/>
</dbReference>
<evidence type="ECO:0000256" key="1">
    <source>
        <dbReference type="ARBA" id="ARBA00000958"/>
    </source>
</evidence>
<comment type="cofactor">
    <cofactor evidence="2">
        <name>Mn(2+)</name>
        <dbReference type="ChEBI" id="CHEBI:29035"/>
    </cofactor>
</comment>
<dbReference type="OrthoDB" id="350520at2"/>
<dbReference type="Proteomes" id="UP000076079">
    <property type="component" value="Chromosome"/>
</dbReference>
<dbReference type="InterPro" id="IPR043130">
    <property type="entry name" value="CDP-OH_PTrfase_TM_dom"/>
</dbReference>
<feature type="transmembrane region" description="Helical" evidence="19">
    <location>
        <begin position="206"/>
        <end position="227"/>
    </location>
</feature>
<keyword evidence="16" id="KW-0464">Manganese</keyword>
<feature type="transmembrane region" description="Helical" evidence="19">
    <location>
        <begin position="153"/>
        <end position="171"/>
    </location>
</feature>
<evidence type="ECO:0000256" key="11">
    <source>
        <dbReference type="ARBA" id="ARBA00022692"/>
    </source>
</evidence>
<reference evidence="20 21" key="1">
    <citation type="journal article" date="2016" name="Genome Announc.">
        <title>First Complete Genome Sequence of a Subdivision 6 Acidobacterium Strain.</title>
        <authorList>
            <person name="Huang S."/>
            <person name="Vieira S."/>
            <person name="Bunk B."/>
            <person name="Riedel T."/>
            <person name="Sproer C."/>
            <person name="Overmann J."/>
        </authorList>
    </citation>
    <scope>NUCLEOTIDE SEQUENCE [LARGE SCALE GENOMIC DNA]</scope>
    <source>
        <strain evidence="21">DSM 100886 HEG_-6_39</strain>
    </source>
</reference>
<dbReference type="RefSeq" id="WP_110173811.1">
    <property type="nucleotide sequence ID" value="NZ_CP015136.1"/>
</dbReference>
<keyword evidence="7" id="KW-1003">Cell membrane</keyword>
<proteinExistence type="inferred from homology"/>
<organism evidence="20 21">
    <name type="scientific">Luteitalea pratensis</name>
    <dbReference type="NCBI Taxonomy" id="1855912"/>
    <lineage>
        <taxon>Bacteria</taxon>
        <taxon>Pseudomonadati</taxon>
        <taxon>Acidobacteriota</taxon>
        <taxon>Vicinamibacteria</taxon>
        <taxon>Vicinamibacterales</taxon>
        <taxon>Vicinamibacteraceae</taxon>
        <taxon>Luteitalea</taxon>
    </lineage>
</organism>
<comment type="subcellular location">
    <subcellularLocation>
        <location evidence="3">Cell inner membrane</location>
        <topology evidence="3">Multi-pass membrane protein</topology>
    </subcellularLocation>
</comment>
<evidence type="ECO:0000256" key="8">
    <source>
        <dbReference type="ARBA" id="ARBA00022516"/>
    </source>
</evidence>
<evidence type="ECO:0000256" key="16">
    <source>
        <dbReference type="ARBA" id="ARBA00023211"/>
    </source>
</evidence>
<dbReference type="GO" id="GO:0008654">
    <property type="term" value="P:phospholipid biosynthetic process"/>
    <property type="evidence" value="ECO:0007669"/>
    <property type="project" value="UniProtKB-KW"/>
</dbReference>
<dbReference type="STRING" id="1855912.LuPra_05619"/>
<evidence type="ECO:0000313" key="20">
    <source>
        <dbReference type="EMBL" id="AMY12346.1"/>
    </source>
</evidence>
<keyword evidence="13" id="KW-0443">Lipid metabolism</keyword>
<protein>
    <recommendedName>
        <fullName evidence="6">Phosphatidylcholine synthase</fullName>
        <ecNumber evidence="5">2.7.8.24</ecNumber>
    </recommendedName>
    <alternativeName>
        <fullName evidence="18">CDP-diglyceride-choline O-phosphatidyltransferase</fullName>
    </alternativeName>
</protein>
<keyword evidence="8" id="KW-0444">Lipid biosynthesis</keyword>
<keyword evidence="10 20" id="KW-0808">Transferase</keyword>
<gene>
    <name evidence="20" type="primary">pcs</name>
    <name evidence="20" type="ORF">LuPra_05619</name>
</gene>
<evidence type="ECO:0000256" key="19">
    <source>
        <dbReference type="SAM" id="Phobius"/>
    </source>
</evidence>
<evidence type="ECO:0000256" key="12">
    <source>
        <dbReference type="ARBA" id="ARBA00022989"/>
    </source>
</evidence>
<comment type="similarity">
    <text evidence="4">Belongs to the CDP-alcohol phosphatidyltransferase class-I family.</text>
</comment>